<accession>A0A172YJW1</accession>
<evidence type="ECO:0000259" key="3">
    <source>
        <dbReference type="Pfam" id="PF03713"/>
    </source>
</evidence>
<dbReference type="InterPro" id="IPR005183">
    <property type="entry name" value="DUF305_CopM-like"/>
</dbReference>
<name>A0A172YJW1_9GAMM</name>
<feature type="chain" id="PRO_5008004772" description="DUF305 domain-containing protein" evidence="2">
    <location>
        <begin position="21"/>
        <end position="144"/>
    </location>
</feature>
<evidence type="ECO:0000313" key="5">
    <source>
        <dbReference type="Proteomes" id="UP000077875"/>
    </source>
</evidence>
<dbReference type="Proteomes" id="UP000077875">
    <property type="component" value="Chromosome"/>
</dbReference>
<dbReference type="PANTHER" id="PTHR36933:SF1">
    <property type="entry name" value="SLL0788 PROTEIN"/>
    <property type="match status" value="1"/>
</dbReference>
<evidence type="ECO:0000313" key="4">
    <source>
        <dbReference type="EMBL" id="ANF59521.1"/>
    </source>
</evidence>
<dbReference type="InterPro" id="IPR012347">
    <property type="entry name" value="Ferritin-like"/>
</dbReference>
<reference evidence="4 5" key="1">
    <citation type="submission" date="2016-04" db="EMBL/GenBank/DDBJ databases">
        <title>Complete Genome Sequence of Halotalea alkalilenta IHB B 13600.</title>
        <authorList>
            <person name="Swarnkar M.K."/>
            <person name="Sharma A."/>
            <person name="Kaushal K."/>
            <person name="Soni R."/>
            <person name="Rana S."/>
            <person name="Singh A.K."/>
            <person name="Gulati A."/>
        </authorList>
    </citation>
    <scope>NUCLEOTIDE SEQUENCE [LARGE SCALE GENOMIC DNA]</scope>
    <source>
        <strain evidence="4 5">IHB B 13600</strain>
    </source>
</reference>
<gene>
    <name evidence="4" type="ORF">A5892_05950</name>
</gene>
<organism evidence="4 5">
    <name type="scientific">Halotalea alkalilenta</name>
    <dbReference type="NCBI Taxonomy" id="376489"/>
    <lineage>
        <taxon>Bacteria</taxon>
        <taxon>Pseudomonadati</taxon>
        <taxon>Pseudomonadota</taxon>
        <taxon>Gammaproteobacteria</taxon>
        <taxon>Oceanospirillales</taxon>
        <taxon>Halomonadaceae</taxon>
        <taxon>Halotalea</taxon>
    </lineage>
</organism>
<feature type="domain" description="DUF305" evidence="3">
    <location>
        <begin position="33"/>
        <end position="138"/>
    </location>
</feature>
<dbReference type="Gene3D" id="1.20.1260.10">
    <property type="match status" value="1"/>
</dbReference>
<evidence type="ECO:0000256" key="2">
    <source>
        <dbReference type="SAM" id="SignalP"/>
    </source>
</evidence>
<keyword evidence="5" id="KW-1185">Reference proteome</keyword>
<dbReference type="STRING" id="376489.A5892_05950"/>
<evidence type="ECO:0000256" key="1">
    <source>
        <dbReference type="SAM" id="MobiDB-lite"/>
    </source>
</evidence>
<feature type="signal peptide" evidence="2">
    <location>
        <begin position="1"/>
        <end position="20"/>
    </location>
</feature>
<proteinExistence type="predicted"/>
<dbReference type="PANTHER" id="PTHR36933">
    <property type="entry name" value="SLL0788 PROTEIN"/>
    <property type="match status" value="1"/>
</dbReference>
<dbReference type="EMBL" id="CP015243">
    <property type="protein sequence ID" value="ANF59521.1"/>
    <property type="molecule type" value="Genomic_DNA"/>
</dbReference>
<dbReference type="Pfam" id="PF03713">
    <property type="entry name" value="DUF305"/>
    <property type="match status" value="1"/>
</dbReference>
<sequence>MIAPLVLAGFTFGVALPATAQMSSMDHGSMGHGSMDHGTAGQGSTEHGLTDHGAAQGVVTPSTEAFEQAAQLMHRGMDIDYSGNADVDFVRGMIAHHQGAIEMAKVQLEYGTDSEMRQLAENVIRDQQREIEQMQRWLEQHDAD</sequence>
<feature type="region of interest" description="Disordered" evidence="1">
    <location>
        <begin position="26"/>
        <end position="51"/>
    </location>
</feature>
<dbReference type="AlphaFoldDB" id="A0A172YJW1"/>
<protein>
    <recommendedName>
        <fullName evidence="3">DUF305 domain-containing protein</fullName>
    </recommendedName>
</protein>
<keyword evidence="2" id="KW-0732">Signal</keyword>
<feature type="compositionally biased region" description="Low complexity" evidence="1">
    <location>
        <begin position="26"/>
        <end position="38"/>
    </location>
</feature>
<dbReference type="KEGG" id="haa:A5892_05950"/>